<evidence type="ECO:0000313" key="2">
    <source>
        <dbReference type="EMBL" id="CAD7254992.1"/>
    </source>
</evidence>
<keyword evidence="3" id="KW-1185">Reference proteome</keyword>
<proteinExistence type="predicted"/>
<dbReference type="SUPFAM" id="SSF50978">
    <property type="entry name" value="WD40 repeat-like"/>
    <property type="match status" value="1"/>
</dbReference>
<dbReference type="EMBL" id="CAJPEV010015285">
    <property type="protein sequence ID" value="CAG0907134.1"/>
    <property type="molecule type" value="Genomic_DNA"/>
</dbReference>
<evidence type="ECO:0000313" key="3">
    <source>
        <dbReference type="Proteomes" id="UP000677054"/>
    </source>
</evidence>
<dbReference type="InterPro" id="IPR015943">
    <property type="entry name" value="WD40/YVTN_repeat-like_dom_sf"/>
</dbReference>
<name>A0A7R9AIW4_9CRUS</name>
<feature type="region of interest" description="Disordered" evidence="1">
    <location>
        <begin position="80"/>
        <end position="99"/>
    </location>
</feature>
<dbReference type="EMBL" id="LR914803">
    <property type="protein sequence ID" value="CAD7254992.1"/>
    <property type="molecule type" value="Genomic_DNA"/>
</dbReference>
<reference evidence="2" key="1">
    <citation type="submission" date="2020-11" db="EMBL/GenBank/DDBJ databases">
        <authorList>
            <person name="Tran Van P."/>
        </authorList>
    </citation>
    <scope>NUCLEOTIDE SEQUENCE</scope>
</reference>
<gene>
    <name evidence="2" type="ORF">DSTB1V02_LOCUS14738</name>
</gene>
<evidence type="ECO:0000256" key="1">
    <source>
        <dbReference type="SAM" id="MobiDB-lite"/>
    </source>
</evidence>
<dbReference type="Gene3D" id="2.130.10.10">
    <property type="entry name" value="YVTN repeat-like/Quinoprotein amine dehydrogenase"/>
    <property type="match status" value="1"/>
</dbReference>
<dbReference type="OrthoDB" id="674604at2759"/>
<feature type="non-terminal residue" evidence="2">
    <location>
        <position position="1"/>
    </location>
</feature>
<dbReference type="Proteomes" id="UP000677054">
    <property type="component" value="Unassembled WGS sequence"/>
</dbReference>
<dbReference type="AlphaFoldDB" id="A0A7R9AIW4"/>
<sequence length="146" mass="15947">LTGCGDTLARAYDAKSGSLRRIFRGHNVGITCLAVVDGYLFTGDGEGVLMKWDVSNIALGGDIFETRTNSVLVLQDRIPSSSDDLKSHGAGEPDVDTGENKFYQKQDKRLQDVEARLDNYMETSVNAKTSLKDEFAAHERAGFQGI</sequence>
<dbReference type="InterPro" id="IPR036322">
    <property type="entry name" value="WD40_repeat_dom_sf"/>
</dbReference>
<organism evidence="2">
    <name type="scientific">Darwinula stevensoni</name>
    <dbReference type="NCBI Taxonomy" id="69355"/>
    <lineage>
        <taxon>Eukaryota</taxon>
        <taxon>Metazoa</taxon>
        <taxon>Ecdysozoa</taxon>
        <taxon>Arthropoda</taxon>
        <taxon>Crustacea</taxon>
        <taxon>Oligostraca</taxon>
        <taxon>Ostracoda</taxon>
        <taxon>Podocopa</taxon>
        <taxon>Podocopida</taxon>
        <taxon>Darwinulocopina</taxon>
        <taxon>Darwinuloidea</taxon>
        <taxon>Darwinulidae</taxon>
        <taxon>Darwinula</taxon>
    </lineage>
</organism>
<protein>
    <submittedName>
        <fullName evidence="2">Uncharacterized protein</fullName>
    </submittedName>
</protein>
<accession>A0A7R9AIW4</accession>